<evidence type="ECO:0000256" key="1">
    <source>
        <dbReference type="SAM" id="MobiDB-lite"/>
    </source>
</evidence>
<dbReference type="Proteomes" id="UP000652761">
    <property type="component" value="Unassembled WGS sequence"/>
</dbReference>
<protein>
    <submittedName>
        <fullName evidence="2">Uncharacterized protein</fullName>
    </submittedName>
</protein>
<comment type="caution">
    <text evidence="2">The sequence shown here is derived from an EMBL/GenBank/DDBJ whole genome shotgun (WGS) entry which is preliminary data.</text>
</comment>
<dbReference type="EMBL" id="NMUH01000411">
    <property type="protein sequence ID" value="MQL78641.1"/>
    <property type="molecule type" value="Genomic_DNA"/>
</dbReference>
<dbReference type="AlphaFoldDB" id="A0A843U539"/>
<feature type="non-terminal residue" evidence="2">
    <location>
        <position position="1"/>
    </location>
</feature>
<proteinExistence type="predicted"/>
<name>A0A843U539_COLES</name>
<accession>A0A843U539</accession>
<evidence type="ECO:0000313" key="2">
    <source>
        <dbReference type="EMBL" id="MQL78641.1"/>
    </source>
</evidence>
<feature type="region of interest" description="Disordered" evidence="1">
    <location>
        <begin position="1"/>
        <end position="89"/>
    </location>
</feature>
<keyword evidence="3" id="KW-1185">Reference proteome</keyword>
<organism evidence="2 3">
    <name type="scientific">Colocasia esculenta</name>
    <name type="common">Wild taro</name>
    <name type="synonym">Arum esculentum</name>
    <dbReference type="NCBI Taxonomy" id="4460"/>
    <lineage>
        <taxon>Eukaryota</taxon>
        <taxon>Viridiplantae</taxon>
        <taxon>Streptophyta</taxon>
        <taxon>Embryophyta</taxon>
        <taxon>Tracheophyta</taxon>
        <taxon>Spermatophyta</taxon>
        <taxon>Magnoliopsida</taxon>
        <taxon>Liliopsida</taxon>
        <taxon>Araceae</taxon>
        <taxon>Aroideae</taxon>
        <taxon>Colocasieae</taxon>
        <taxon>Colocasia</taxon>
    </lineage>
</organism>
<reference evidence="2" key="1">
    <citation type="submission" date="2017-07" db="EMBL/GenBank/DDBJ databases">
        <title>Taro Niue Genome Assembly and Annotation.</title>
        <authorList>
            <person name="Atibalentja N."/>
            <person name="Keating K."/>
            <person name="Fields C.J."/>
        </authorList>
    </citation>
    <scope>NUCLEOTIDE SEQUENCE</scope>
    <source>
        <strain evidence="2">Niue_2</strain>
        <tissue evidence="2">Leaf</tissue>
    </source>
</reference>
<gene>
    <name evidence="2" type="ORF">Taro_011067</name>
</gene>
<evidence type="ECO:0000313" key="3">
    <source>
        <dbReference type="Proteomes" id="UP000652761"/>
    </source>
</evidence>
<sequence length="89" mass="9593">MVPGVPVKMKVQGEHVSVQSTKYGKNPAAQDRIQRTSTKNKLEEELRGLQKHPPIGQNSEKSGETPKKQAGLQQHLRAPTSPGNEGVGG</sequence>